<dbReference type="RefSeq" id="WP_036532574.1">
    <property type="nucleotide sequence ID" value="NZ_JJML01000017.1"/>
</dbReference>
<dbReference type="AlphaFoldDB" id="A0A098TKS8"/>
<evidence type="ECO:0000313" key="2">
    <source>
        <dbReference type="Proteomes" id="UP000030170"/>
    </source>
</evidence>
<accession>A0A098TKS8</accession>
<keyword evidence="2" id="KW-1185">Reference proteome</keyword>
<organism evidence="1 2">
    <name type="scientific">Neosynechococcus sphagnicola sy1</name>
    <dbReference type="NCBI Taxonomy" id="1497020"/>
    <lineage>
        <taxon>Bacteria</taxon>
        <taxon>Bacillati</taxon>
        <taxon>Cyanobacteriota</taxon>
        <taxon>Cyanophyceae</taxon>
        <taxon>Neosynechococcales</taxon>
        <taxon>Neosynechococcaceae</taxon>
        <taxon>Neosynechococcus</taxon>
    </lineage>
</organism>
<dbReference type="STRING" id="1497020.DO97_04115"/>
<gene>
    <name evidence="1" type="ORF">DO97_04115</name>
</gene>
<dbReference type="EMBL" id="JJML01000017">
    <property type="protein sequence ID" value="KGF72894.1"/>
    <property type="molecule type" value="Genomic_DNA"/>
</dbReference>
<name>A0A098TKS8_9CYAN</name>
<comment type="caution">
    <text evidence="1">The sequence shown here is derived from an EMBL/GenBank/DDBJ whole genome shotgun (WGS) entry which is preliminary data.</text>
</comment>
<reference evidence="1 2" key="1">
    <citation type="journal article" date="2014" name="Mol. Ecol.">
        <title>Evolution of Synechococcus.</title>
        <authorList>
            <person name="Dvorak P."/>
            <person name="Casamatta D."/>
            <person name="Hasler P."/>
            <person name="Poulickova A."/>
            <person name="Ondrej V."/>
            <person name="Sanges R."/>
        </authorList>
    </citation>
    <scope>NUCLEOTIDE SEQUENCE [LARGE SCALE GENOMIC DNA]</scope>
    <source>
        <strain evidence="1 2">CAUP A 1101</strain>
    </source>
</reference>
<sequence>MNKKEIFKYDGTDKLFNYLKNENNILSREGKIFVEDLWEKTHAYLDQNLTKDLRSDCHSRFWEMYLAATQLDLGKRLEKGRSEGPDICIEKSVDLPKIWVEAVTATKGTTEDAVFEIQPKVGISVLDNQTEEQLAEKIKLRLTSVFDKKFKQFNKYISNQIICDGQPCIIAINAARVPMASFENDDVPIIVKALLPFGNQNEITVNRYTLEVDDYSYSYKDFISKAKGDPVATTAFSDAKYSKISAVIYSCVDVFDAIFNDSKDLTDKLLVFHNPLAQNRLPLGYLKCKTECWVDSEGFLNIEN</sequence>
<dbReference type="OrthoDB" id="981968at2"/>
<proteinExistence type="predicted"/>
<evidence type="ECO:0000313" key="1">
    <source>
        <dbReference type="EMBL" id="KGF72894.1"/>
    </source>
</evidence>
<protein>
    <submittedName>
        <fullName evidence="1">Uncharacterized protein</fullName>
    </submittedName>
</protein>
<dbReference type="Proteomes" id="UP000030170">
    <property type="component" value="Unassembled WGS sequence"/>
</dbReference>